<evidence type="ECO:0000256" key="1">
    <source>
        <dbReference type="ARBA" id="ARBA00022729"/>
    </source>
</evidence>
<dbReference type="Pfam" id="PF02638">
    <property type="entry name" value="GHL10"/>
    <property type="match status" value="1"/>
</dbReference>
<dbReference type="SUPFAM" id="SSF51445">
    <property type="entry name" value="(Trans)glycosidases"/>
    <property type="match status" value="1"/>
</dbReference>
<name>A0ABR9ALJ9_9BACT</name>
<dbReference type="RefSeq" id="WP_192009632.1">
    <property type="nucleotide sequence ID" value="NZ_JACYTQ010000002.1"/>
</dbReference>
<dbReference type="PANTHER" id="PTHR43405">
    <property type="entry name" value="GLYCOSYL HYDROLASE DIGH"/>
    <property type="match status" value="1"/>
</dbReference>
<evidence type="ECO:0000259" key="4">
    <source>
        <dbReference type="Pfam" id="PF02638"/>
    </source>
</evidence>
<dbReference type="PANTHER" id="PTHR43405:SF1">
    <property type="entry name" value="GLYCOSYL HYDROLASE DIGH"/>
    <property type="match status" value="1"/>
</dbReference>
<evidence type="ECO:0000256" key="2">
    <source>
        <dbReference type="SAM" id="MobiDB-lite"/>
    </source>
</evidence>
<dbReference type="InterPro" id="IPR052177">
    <property type="entry name" value="Divisome_Glycosyl_Hydrolase"/>
</dbReference>
<feature type="chain" id="PRO_5046187117" evidence="3">
    <location>
        <begin position="22"/>
        <end position="536"/>
    </location>
</feature>
<keyword evidence="1 3" id="KW-0732">Signal</keyword>
<dbReference type="Proteomes" id="UP000647133">
    <property type="component" value="Unassembled WGS sequence"/>
</dbReference>
<proteinExistence type="predicted"/>
<protein>
    <submittedName>
        <fullName evidence="5">Family 10 glycosylhydrolase</fullName>
    </submittedName>
</protein>
<feature type="signal peptide" evidence="3">
    <location>
        <begin position="1"/>
        <end position="21"/>
    </location>
</feature>
<sequence length="536" mass="61128">MKFSLQSISYFAFLILFASCAGSKKIHQPNDAPVPQEAPPISHSRENTVATPSDQPETLPLFTAPSREMRGVWIATVANIDWPSSGNDSFEKQKMDFLQILDFYHQRNFNAVFVQVRAAGDAFYPSDLAPWSKFLTGKEGQSPKTSMDPLKWMIQAAHERGMEFHAWLNPYRATFNLDTKELSPKHDYFRHPDWMITYGTKRYYNPGLPAVQNHIASIVKEIVQKYDVDGIHFDDYFYPYKIKGQEFADQNAYRQYGRGSSLADWRRQNVDQLIRKTSEIIDSEKPWVAFGVSPFGVWRNNSQDPRGSATKAGQTNYDDLYADPLVWIKNGWVDYIAPQVYWSMDHDAASYRTLLKWWSDKAQDTPIYIGNGSYKVRNDGDEAWTSTFELPNQVAYARTIPGIEGNVFFRARSLMGNNRDVANLLLQNVYASPALAPSQKVLSDVMSNIEPQISSKHLSARGLQLQISNAYLSKEVVLYGYNNAGRWELVENLRTSGSFDGETFVFNHPAIQNYPFLAIGFLGNYGELSQLKIWKP</sequence>
<feature type="compositionally biased region" description="Polar residues" evidence="2">
    <location>
        <begin position="47"/>
        <end position="56"/>
    </location>
</feature>
<dbReference type="InterPro" id="IPR017853">
    <property type="entry name" value="GH"/>
</dbReference>
<evidence type="ECO:0000313" key="6">
    <source>
        <dbReference type="Proteomes" id="UP000647133"/>
    </source>
</evidence>
<feature type="region of interest" description="Disordered" evidence="2">
    <location>
        <begin position="28"/>
        <end position="59"/>
    </location>
</feature>
<evidence type="ECO:0000256" key="3">
    <source>
        <dbReference type="SAM" id="SignalP"/>
    </source>
</evidence>
<evidence type="ECO:0000313" key="5">
    <source>
        <dbReference type="EMBL" id="MBD8488780.1"/>
    </source>
</evidence>
<gene>
    <name evidence="5" type="ORF">IFO69_08490</name>
</gene>
<feature type="domain" description="Glycosyl hydrolase-like 10" evidence="4">
    <location>
        <begin position="68"/>
        <end position="384"/>
    </location>
</feature>
<comment type="caution">
    <text evidence="5">The sequence shown here is derived from an EMBL/GenBank/DDBJ whole genome shotgun (WGS) entry which is preliminary data.</text>
</comment>
<dbReference type="InterPro" id="IPR003790">
    <property type="entry name" value="GHL10"/>
</dbReference>
<reference evidence="5 6" key="1">
    <citation type="submission" date="2020-09" db="EMBL/GenBank/DDBJ databases">
        <title>Echinicola sp. CAU 1574 isolated from sand of Sido Beach.</title>
        <authorList>
            <person name="Kim W."/>
        </authorList>
    </citation>
    <scope>NUCLEOTIDE SEQUENCE [LARGE SCALE GENOMIC DNA]</scope>
    <source>
        <strain evidence="5 6">CAU 1574</strain>
    </source>
</reference>
<keyword evidence="6" id="KW-1185">Reference proteome</keyword>
<accession>A0ABR9ALJ9</accession>
<dbReference type="EMBL" id="JACYTQ010000002">
    <property type="protein sequence ID" value="MBD8488780.1"/>
    <property type="molecule type" value="Genomic_DNA"/>
</dbReference>
<organism evidence="5 6">
    <name type="scientific">Echinicola arenosa</name>
    <dbReference type="NCBI Taxonomy" id="2774144"/>
    <lineage>
        <taxon>Bacteria</taxon>
        <taxon>Pseudomonadati</taxon>
        <taxon>Bacteroidota</taxon>
        <taxon>Cytophagia</taxon>
        <taxon>Cytophagales</taxon>
        <taxon>Cyclobacteriaceae</taxon>
        <taxon>Echinicola</taxon>
    </lineage>
</organism>
<dbReference type="Gene3D" id="3.20.20.80">
    <property type="entry name" value="Glycosidases"/>
    <property type="match status" value="1"/>
</dbReference>
<dbReference type="PROSITE" id="PS51257">
    <property type="entry name" value="PROKAR_LIPOPROTEIN"/>
    <property type="match status" value="1"/>
</dbReference>